<feature type="domain" description="Ig-like" evidence="4">
    <location>
        <begin position="28"/>
        <end position="116"/>
    </location>
</feature>
<dbReference type="SUPFAM" id="SSF48726">
    <property type="entry name" value="Immunoglobulin"/>
    <property type="match status" value="2"/>
</dbReference>
<evidence type="ECO:0000313" key="6">
    <source>
        <dbReference type="Proteomes" id="UP000759131"/>
    </source>
</evidence>
<dbReference type="GO" id="GO:0005886">
    <property type="term" value="C:plasma membrane"/>
    <property type="evidence" value="ECO:0007669"/>
    <property type="project" value="TreeGrafter"/>
</dbReference>
<dbReference type="GO" id="GO:0007156">
    <property type="term" value="P:homophilic cell adhesion via plasma membrane adhesion molecules"/>
    <property type="evidence" value="ECO:0007669"/>
    <property type="project" value="TreeGrafter"/>
</dbReference>
<feature type="non-terminal residue" evidence="5">
    <location>
        <position position="1"/>
    </location>
</feature>
<evidence type="ECO:0000256" key="3">
    <source>
        <dbReference type="ARBA" id="ARBA00023319"/>
    </source>
</evidence>
<dbReference type="PANTHER" id="PTHR45080">
    <property type="entry name" value="CONTACTIN 5"/>
    <property type="match status" value="1"/>
</dbReference>
<dbReference type="GO" id="GO:0008046">
    <property type="term" value="F:axon guidance receptor activity"/>
    <property type="evidence" value="ECO:0007669"/>
    <property type="project" value="TreeGrafter"/>
</dbReference>
<reference evidence="5" key="1">
    <citation type="submission" date="2020-11" db="EMBL/GenBank/DDBJ databases">
        <authorList>
            <person name="Tran Van P."/>
        </authorList>
    </citation>
    <scope>NUCLEOTIDE SEQUENCE</scope>
</reference>
<dbReference type="SMART" id="SM00408">
    <property type="entry name" value="IGc2"/>
    <property type="match status" value="2"/>
</dbReference>
<dbReference type="GO" id="GO:0043025">
    <property type="term" value="C:neuronal cell body"/>
    <property type="evidence" value="ECO:0007669"/>
    <property type="project" value="TreeGrafter"/>
</dbReference>
<evidence type="ECO:0000256" key="1">
    <source>
        <dbReference type="ARBA" id="ARBA00022729"/>
    </source>
</evidence>
<dbReference type="PROSITE" id="PS50835">
    <property type="entry name" value="IG_LIKE"/>
    <property type="match status" value="2"/>
</dbReference>
<dbReference type="InterPro" id="IPR013098">
    <property type="entry name" value="Ig_I-set"/>
</dbReference>
<dbReference type="PANTHER" id="PTHR45080:SF8">
    <property type="entry name" value="IG-LIKE DOMAIN-CONTAINING PROTEIN"/>
    <property type="match status" value="1"/>
</dbReference>
<dbReference type="OrthoDB" id="10056271at2759"/>
<keyword evidence="3" id="KW-0393">Immunoglobulin domain</keyword>
<gene>
    <name evidence="5" type="ORF">OSB1V03_LOCUS20355</name>
</gene>
<dbReference type="InterPro" id="IPR003599">
    <property type="entry name" value="Ig_sub"/>
</dbReference>
<dbReference type="InterPro" id="IPR050958">
    <property type="entry name" value="Cell_Adh-Cytoskel_Orgn"/>
</dbReference>
<evidence type="ECO:0000256" key="2">
    <source>
        <dbReference type="ARBA" id="ARBA00023157"/>
    </source>
</evidence>
<evidence type="ECO:0000313" key="5">
    <source>
        <dbReference type="EMBL" id="CAD7645115.1"/>
    </source>
</evidence>
<dbReference type="EMBL" id="CAJPIZ010033233">
    <property type="protein sequence ID" value="CAG2120408.1"/>
    <property type="molecule type" value="Genomic_DNA"/>
</dbReference>
<feature type="domain" description="Ig-like" evidence="4">
    <location>
        <begin position="121"/>
        <end position="216"/>
    </location>
</feature>
<protein>
    <recommendedName>
        <fullName evidence="4">Ig-like domain-containing protein</fullName>
    </recommendedName>
</protein>
<dbReference type="FunFam" id="2.60.40.10:FF:000032">
    <property type="entry name" value="palladin isoform X1"/>
    <property type="match status" value="1"/>
</dbReference>
<accession>A0A7R9QGN6</accession>
<dbReference type="Pfam" id="PF07679">
    <property type="entry name" value="I-set"/>
    <property type="match status" value="1"/>
</dbReference>
<sequence>MDSQTRFQIDSNGIQINDEIRETDGETPTIDELHQQFEGTEGLEATLKCAAKGAPAPLVTWLDPHQRNLSSVGGYIVDRNSGALIIARVRKTEDSGQFTCVAENSAGSERKTTNFVVLRKPKINSFLNQSFDENKESLLECRATGDPIPDISIRRDGDSRALALGDPRVSLLAQQQPNDETVLSLRLSQTRRSDDGLYFCRAHNRGGVVETAGHLEVRFAPDMSRTPITSGNPRHSSDHVTYLSFLSVKTWNQQPINMTCVADAIPNATIRWWFRGQDLALQTNLYQIEPN</sequence>
<name>A0A7R9QGN6_9ACAR</name>
<dbReference type="AlphaFoldDB" id="A0A7R9QGN6"/>
<dbReference type="InterPro" id="IPR007110">
    <property type="entry name" value="Ig-like_dom"/>
</dbReference>
<dbReference type="EMBL" id="OC887808">
    <property type="protein sequence ID" value="CAD7645115.1"/>
    <property type="molecule type" value="Genomic_DNA"/>
</dbReference>
<dbReference type="Pfam" id="PF13927">
    <property type="entry name" value="Ig_3"/>
    <property type="match status" value="1"/>
</dbReference>
<dbReference type="InterPro" id="IPR003598">
    <property type="entry name" value="Ig_sub2"/>
</dbReference>
<evidence type="ECO:0000259" key="4">
    <source>
        <dbReference type="PROSITE" id="PS50835"/>
    </source>
</evidence>
<keyword evidence="6" id="KW-1185">Reference proteome</keyword>
<keyword evidence="2" id="KW-1015">Disulfide bond</keyword>
<dbReference type="SMART" id="SM00409">
    <property type="entry name" value="IG"/>
    <property type="match status" value="2"/>
</dbReference>
<organism evidence="5">
    <name type="scientific">Medioppia subpectinata</name>
    <dbReference type="NCBI Taxonomy" id="1979941"/>
    <lineage>
        <taxon>Eukaryota</taxon>
        <taxon>Metazoa</taxon>
        <taxon>Ecdysozoa</taxon>
        <taxon>Arthropoda</taxon>
        <taxon>Chelicerata</taxon>
        <taxon>Arachnida</taxon>
        <taxon>Acari</taxon>
        <taxon>Acariformes</taxon>
        <taxon>Sarcoptiformes</taxon>
        <taxon>Oribatida</taxon>
        <taxon>Brachypylina</taxon>
        <taxon>Oppioidea</taxon>
        <taxon>Oppiidae</taxon>
        <taxon>Medioppia</taxon>
    </lineage>
</organism>
<dbReference type="GO" id="GO:0050808">
    <property type="term" value="P:synapse organization"/>
    <property type="evidence" value="ECO:0007669"/>
    <property type="project" value="TreeGrafter"/>
</dbReference>
<keyword evidence="1" id="KW-0732">Signal</keyword>
<proteinExistence type="predicted"/>
<dbReference type="InterPro" id="IPR013783">
    <property type="entry name" value="Ig-like_fold"/>
</dbReference>
<dbReference type="Proteomes" id="UP000759131">
    <property type="component" value="Unassembled WGS sequence"/>
</dbReference>
<dbReference type="Gene3D" id="2.60.40.10">
    <property type="entry name" value="Immunoglobulins"/>
    <property type="match status" value="2"/>
</dbReference>
<dbReference type="InterPro" id="IPR036179">
    <property type="entry name" value="Ig-like_dom_sf"/>
</dbReference>
<dbReference type="GO" id="GO:0030424">
    <property type="term" value="C:axon"/>
    <property type="evidence" value="ECO:0007669"/>
    <property type="project" value="TreeGrafter"/>
</dbReference>